<dbReference type="SUPFAM" id="SSF50494">
    <property type="entry name" value="Trypsin-like serine proteases"/>
    <property type="match status" value="1"/>
</dbReference>
<evidence type="ECO:0000256" key="4">
    <source>
        <dbReference type="ARBA" id="ARBA00024195"/>
    </source>
</evidence>
<feature type="signal peptide" evidence="6">
    <location>
        <begin position="1"/>
        <end position="17"/>
    </location>
</feature>
<dbReference type="PANTHER" id="PTHR24258">
    <property type="entry name" value="SERINE PROTEASE-RELATED"/>
    <property type="match status" value="1"/>
</dbReference>
<dbReference type="InterPro" id="IPR018114">
    <property type="entry name" value="TRYPSIN_HIS"/>
</dbReference>
<feature type="domain" description="Peptidase S1" evidence="7">
    <location>
        <begin position="269"/>
        <end position="507"/>
    </location>
</feature>
<dbReference type="InterPro" id="IPR043504">
    <property type="entry name" value="Peptidase_S1_PA_chymotrypsin"/>
</dbReference>
<dbReference type="PROSITE" id="PS00134">
    <property type="entry name" value="TRYPSIN_HIS"/>
    <property type="match status" value="1"/>
</dbReference>
<reference evidence="8 9" key="2">
    <citation type="submission" date="2019-01" db="EMBL/GenBank/DDBJ databases">
        <title>The decoding of complex shrimp genome reveals the adaptation for benthos swimmer, frequently molting mechanism and breeding impact on genome.</title>
        <authorList>
            <person name="Sun Y."/>
            <person name="Gao Y."/>
            <person name="Yu Y."/>
        </authorList>
    </citation>
    <scope>NUCLEOTIDE SEQUENCE [LARGE SCALE GENOMIC DNA]</scope>
    <source>
        <tissue evidence="8">Muscle</tissue>
    </source>
</reference>
<evidence type="ECO:0000256" key="6">
    <source>
        <dbReference type="SAM" id="SignalP"/>
    </source>
</evidence>
<dbReference type="AlphaFoldDB" id="A0A3R7Q8G2"/>
<comment type="caution">
    <text evidence="8">The sequence shown here is derived from an EMBL/GenBank/DDBJ whole genome shotgun (WGS) entry which is preliminary data.</text>
</comment>
<evidence type="ECO:0000256" key="1">
    <source>
        <dbReference type="ARBA" id="ARBA00022729"/>
    </source>
</evidence>
<evidence type="ECO:0000313" key="9">
    <source>
        <dbReference type="Proteomes" id="UP000283509"/>
    </source>
</evidence>
<dbReference type="Proteomes" id="UP000283509">
    <property type="component" value="Unassembled WGS sequence"/>
</dbReference>
<dbReference type="GO" id="GO:0004252">
    <property type="term" value="F:serine-type endopeptidase activity"/>
    <property type="evidence" value="ECO:0007669"/>
    <property type="project" value="InterPro"/>
</dbReference>
<feature type="compositionally biased region" description="Polar residues" evidence="5">
    <location>
        <begin position="94"/>
        <end position="109"/>
    </location>
</feature>
<keyword evidence="2" id="KW-1015">Disulfide bond</keyword>
<feature type="compositionally biased region" description="Pro residues" evidence="5">
    <location>
        <begin position="112"/>
        <end position="136"/>
    </location>
</feature>
<feature type="compositionally biased region" description="Polar residues" evidence="5">
    <location>
        <begin position="182"/>
        <end position="193"/>
    </location>
</feature>
<reference evidence="8 9" key="1">
    <citation type="submission" date="2018-04" db="EMBL/GenBank/DDBJ databases">
        <authorList>
            <person name="Zhang X."/>
            <person name="Yuan J."/>
            <person name="Li F."/>
            <person name="Xiang J."/>
        </authorList>
    </citation>
    <scope>NUCLEOTIDE SEQUENCE [LARGE SCALE GENOMIC DNA]</scope>
    <source>
        <tissue evidence="8">Muscle</tissue>
    </source>
</reference>
<dbReference type="InterPro" id="IPR001254">
    <property type="entry name" value="Trypsin_dom"/>
</dbReference>
<keyword evidence="9" id="KW-1185">Reference proteome</keyword>
<feature type="chain" id="PRO_5018728569" description="Peptidase S1 domain-containing protein" evidence="6">
    <location>
        <begin position="18"/>
        <end position="507"/>
    </location>
</feature>
<evidence type="ECO:0000259" key="7">
    <source>
        <dbReference type="PROSITE" id="PS50240"/>
    </source>
</evidence>
<keyword evidence="3" id="KW-0325">Glycoprotein</keyword>
<dbReference type="SMART" id="SM00020">
    <property type="entry name" value="Tryp_SPc"/>
    <property type="match status" value="1"/>
</dbReference>
<organism evidence="8 9">
    <name type="scientific">Penaeus vannamei</name>
    <name type="common">Whiteleg shrimp</name>
    <name type="synonym">Litopenaeus vannamei</name>
    <dbReference type="NCBI Taxonomy" id="6689"/>
    <lineage>
        <taxon>Eukaryota</taxon>
        <taxon>Metazoa</taxon>
        <taxon>Ecdysozoa</taxon>
        <taxon>Arthropoda</taxon>
        <taxon>Crustacea</taxon>
        <taxon>Multicrustacea</taxon>
        <taxon>Malacostraca</taxon>
        <taxon>Eumalacostraca</taxon>
        <taxon>Eucarida</taxon>
        <taxon>Decapoda</taxon>
        <taxon>Dendrobranchiata</taxon>
        <taxon>Penaeoidea</taxon>
        <taxon>Penaeidae</taxon>
        <taxon>Penaeus</taxon>
    </lineage>
</organism>
<dbReference type="PROSITE" id="PS50240">
    <property type="entry name" value="TRYPSIN_DOM"/>
    <property type="match status" value="1"/>
</dbReference>
<dbReference type="STRING" id="6689.A0A3R7Q8G2"/>
<dbReference type="InterPro" id="IPR009003">
    <property type="entry name" value="Peptidase_S1_PA"/>
</dbReference>
<protein>
    <recommendedName>
        <fullName evidence="7">Peptidase S1 domain-containing protein</fullName>
    </recommendedName>
</protein>
<dbReference type="Gene3D" id="2.40.10.10">
    <property type="entry name" value="Trypsin-like serine proteases"/>
    <property type="match status" value="2"/>
</dbReference>
<dbReference type="OrthoDB" id="5949700at2759"/>
<evidence type="ECO:0000256" key="3">
    <source>
        <dbReference type="ARBA" id="ARBA00023180"/>
    </source>
</evidence>
<evidence type="ECO:0000256" key="5">
    <source>
        <dbReference type="SAM" id="MobiDB-lite"/>
    </source>
</evidence>
<accession>A0A3R7Q8G2</accession>
<keyword evidence="1 6" id="KW-0732">Signal</keyword>
<name>A0A3R7Q8G2_PENVA</name>
<sequence>MKFATCLVLLAITAAHGQNWSWGSDEPDPAPADETPRTPRVTGPLQGTSEGSSKALDAEDEELHPRFFNLCAIGIGINCPPKPPKVPHGGQYQRPFQSSFTPSHGSHQPNHYRPPPSKPHYTPPPRPLPTIHPNPRAPLHLDPREECQCVHPSFCAALDVIPRSNDPHHVDPSSLIDPRSRLPSSGILSNSTDAEAEEEDRIVYPTAEEEGKESRTKRELLEGSVNGTSIQERRSYQPGLSGCGHGLVCCRNPVFEPAVECGRRHSAGLLGRIKTPILENGDTEFGEYPWQAAILRDENGHSVYVCGATLIGARHVLTAAHCVSNLGAREVRVRLGEWDVRAKTEFFSHIEVRAASALVHPQYYAGSLINDIAIVTLERSVDFSANPHISPVCLPDAYNSYVGQRCHSTGWGKDAFGNGGKYQTILKEVELPIVSHRQCERALRDALGPNFSLHIGNLCAGGEGGKDACKGDGGGPLVCDGPHGAVQLAGLVSWGCRMRRARCPRSD</sequence>
<feature type="region of interest" description="Disordered" evidence="5">
    <location>
        <begin position="82"/>
        <end position="139"/>
    </location>
</feature>
<dbReference type="GO" id="GO:0006508">
    <property type="term" value="P:proteolysis"/>
    <property type="evidence" value="ECO:0007669"/>
    <property type="project" value="InterPro"/>
</dbReference>
<evidence type="ECO:0000256" key="2">
    <source>
        <dbReference type="ARBA" id="ARBA00023157"/>
    </source>
</evidence>
<dbReference type="CDD" id="cd00190">
    <property type="entry name" value="Tryp_SPc"/>
    <property type="match status" value="1"/>
</dbReference>
<feature type="region of interest" description="Disordered" evidence="5">
    <location>
        <begin position="19"/>
        <end position="57"/>
    </location>
</feature>
<evidence type="ECO:0000313" key="8">
    <source>
        <dbReference type="EMBL" id="ROT71258.1"/>
    </source>
</evidence>
<dbReference type="FunFam" id="2.40.10.10:FF:000028">
    <property type="entry name" value="Serine protease easter"/>
    <property type="match status" value="1"/>
</dbReference>
<dbReference type="Pfam" id="PF00089">
    <property type="entry name" value="Trypsin"/>
    <property type="match status" value="1"/>
</dbReference>
<proteinExistence type="inferred from homology"/>
<dbReference type="InterPro" id="IPR001314">
    <property type="entry name" value="Peptidase_S1A"/>
</dbReference>
<dbReference type="PRINTS" id="PR00722">
    <property type="entry name" value="CHYMOTRYPSIN"/>
</dbReference>
<comment type="similarity">
    <text evidence="4">Belongs to the peptidase S1 family. CLIP subfamily.</text>
</comment>
<feature type="region of interest" description="Disordered" evidence="5">
    <location>
        <begin position="169"/>
        <end position="199"/>
    </location>
</feature>
<gene>
    <name evidence="8" type="ORF">C7M84_010435</name>
</gene>
<dbReference type="EMBL" id="QCYY01002319">
    <property type="protein sequence ID" value="ROT71258.1"/>
    <property type="molecule type" value="Genomic_DNA"/>
</dbReference>